<evidence type="ECO:0000259" key="7">
    <source>
        <dbReference type="PROSITE" id="PS51747"/>
    </source>
</evidence>
<evidence type="ECO:0000256" key="5">
    <source>
        <dbReference type="ARBA" id="ARBA00048045"/>
    </source>
</evidence>
<dbReference type="HAMAP" id="MF_00972">
    <property type="entry name" value="tRNA_aden_deaminase"/>
    <property type="match status" value="1"/>
</dbReference>
<dbReference type="RefSeq" id="WP_144229467.1">
    <property type="nucleotide sequence ID" value="NZ_CBCRVV010000005.1"/>
</dbReference>
<protein>
    <recommendedName>
        <fullName evidence="6">tRNA-specific adenosine deaminase</fullName>
        <ecNumber evidence="6">3.5.4.33</ecNumber>
    </recommendedName>
</protein>
<dbReference type="EC" id="3.5.4.33" evidence="6"/>
<feature type="binding site" evidence="6">
    <location>
        <position position="105"/>
    </location>
    <ligand>
        <name>Zn(2+)</name>
        <dbReference type="ChEBI" id="CHEBI:29105"/>
        <note>catalytic</note>
    </ligand>
</feature>
<comment type="similarity">
    <text evidence="6">Belongs to the cytidine and deoxycytidylate deaminase family.</text>
</comment>
<dbReference type="Proteomes" id="UP000315648">
    <property type="component" value="Unassembled WGS sequence"/>
</dbReference>
<feature type="binding site" evidence="6">
    <location>
        <position position="72"/>
    </location>
    <ligand>
        <name>Zn(2+)</name>
        <dbReference type="ChEBI" id="CHEBI:29105"/>
        <note>catalytic</note>
    </ligand>
</feature>
<dbReference type="Gene3D" id="3.40.140.10">
    <property type="entry name" value="Cytidine Deaminase, domain 2"/>
    <property type="match status" value="1"/>
</dbReference>
<organism evidence="8 9">
    <name type="scientific">Rariglobus hedericola</name>
    <dbReference type="NCBI Taxonomy" id="2597822"/>
    <lineage>
        <taxon>Bacteria</taxon>
        <taxon>Pseudomonadati</taxon>
        <taxon>Verrucomicrobiota</taxon>
        <taxon>Opitutia</taxon>
        <taxon>Opitutales</taxon>
        <taxon>Opitutaceae</taxon>
        <taxon>Rariglobus</taxon>
    </lineage>
</organism>
<dbReference type="OrthoDB" id="9802676at2"/>
<dbReference type="InterPro" id="IPR016193">
    <property type="entry name" value="Cytidine_deaminase-like"/>
</dbReference>
<dbReference type="AlphaFoldDB" id="A0A556QR56"/>
<dbReference type="PROSITE" id="PS51747">
    <property type="entry name" value="CYT_DCMP_DEAMINASES_2"/>
    <property type="match status" value="1"/>
</dbReference>
<keyword evidence="4 6" id="KW-0862">Zinc</keyword>
<evidence type="ECO:0000256" key="6">
    <source>
        <dbReference type="HAMAP-Rule" id="MF_00972"/>
    </source>
</evidence>
<keyword evidence="2 6" id="KW-0479">Metal-binding</keyword>
<feature type="active site" description="Proton donor" evidence="6">
    <location>
        <position position="74"/>
    </location>
</feature>
<reference evidence="8 9" key="1">
    <citation type="submission" date="2019-07" db="EMBL/GenBank/DDBJ databases">
        <title>Description of 53C-WASEF.</title>
        <authorList>
            <person name="Pitt A."/>
            <person name="Hahn M.W."/>
        </authorList>
    </citation>
    <scope>NUCLEOTIDE SEQUENCE [LARGE SCALE GENOMIC DNA]</scope>
    <source>
        <strain evidence="8 9">53C-WASEF</strain>
    </source>
</reference>
<evidence type="ECO:0000313" key="8">
    <source>
        <dbReference type="EMBL" id="TSJ79124.1"/>
    </source>
</evidence>
<sequence>MTPPNSQDCPFEKRFPSQLVRDDTFFMSLAYNQAIDAWRQDEVPIGCVIEHGGEVIAFSHNTVESSQDPTAHAEMLAITQAATKLGNWRLENCTLYVTKEPCPMCSGATLMSRLKRVCYAVPDPKMGCLGGATDLNALPRVNHTLDLTAGGVLEDECRTLIQAFFKLKRAVDKDGTLPPTDA</sequence>
<comment type="catalytic activity">
    <reaction evidence="5 6">
        <text>adenosine(34) in tRNA + H2O + H(+) = inosine(34) in tRNA + NH4(+)</text>
        <dbReference type="Rhea" id="RHEA:43168"/>
        <dbReference type="Rhea" id="RHEA-COMP:10373"/>
        <dbReference type="Rhea" id="RHEA-COMP:10374"/>
        <dbReference type="ChEBI" id="CHEBI:15377"/>
        <dbReference type="ChEBI" id="CHEBI:15378"/>
        <dbReference type="ChEBI" id="CHEBI:28938"/>
        <dbReference type="ChEBI" id="CHEBI:74411"/>
        <dbReference type="ChEBI" id="CHEBI:82852"/>
        <dbReference type="EC" id="3.5.4.33"/>
    </reaction>
</comment>
<dbReference type="GO" id="GO:0008270">
    <property type="term" value="F:zinc ion binding"/>
    <property type="evidence" value="ECO:0007669"/>
    <property type="project" value="UniProtKB-UniRule"/>
</dbReference>
<dbReference type="InterPro" id="IPR002125">
    <property type="entry name" value="CMP_dCMP_dom"/>
</dbReference>
<comment type="caution">
    <text evidence="8">The sequence shown here is derived from an EMBL/GenBank/DDBJ whole genome shotgun (WGS) entry which is preliminary data.</text>
</comment>
<evidence type="ECO:0000256" key="3">
    <source>
        <dbReference type="ARBA" id="ARBA00022801"/>
    </source>
</evidence>
<evidence type="ECO:0000256" key="4">
    <source>
        <dbReference type="ARBA" id="ARBA00022833"/>
    </source>
</evidence>
<keyword evidence="1 6" id="KW-0819">tRNA processing</keyword>
<evidence type="ECO:0000313" key="9">
    <source>
        <dbReference type="Proteomes" id="UP000315648"/>
    </source>
</evidence>
<evidence type="ECO:0000256" key="1">
    <source>
        <dbReference type="ARBA" id="ARBA00022694"/>
    </source>
</evidence>
<gene>
    <name evidence="6" type="primary">tadA</name>
    <name evidence="8" type="ORF">FPL22_07475</name>
</gene>
<dbReference type="SUPFAM" id="SSF53927">
    <property type="entry name" value="Cytidine deaminase-like"/>
    <property type="match status" value="1"/>
</dbReference>
<name>A0A556QR56_9BACT</name>
<dbReference type="EMBL" id="VMBG01000001">
    <property type="protein sequence ID" value="TSJ79124.1"/>
    <property type="molecule type" value="Genomic_DNA"/>
</dbReference>
<dbReference type="GO" id="GO:0002100">
    <property type="term" value="P:tRNA wobble adenosine to inosine editing"/>
    <property type="evidence" value="ECO:0007669"/>
    <property type="project" value="UniProtKB-UniRule"/>
</dbReference>
<proteinExistence type="inferred from homology"/>
<keyword evidence="3 6" id="KW-0378">Hydrolase</keyword>
<comment type="subunit">
    <text evidence="6">Homodimer.</text>
</comment>
<dbReference type="PANTHER" id="PTHR11079">
    <property type="entry name" value="CYTOSINE DEAMINASE FAMILY MEMBER"/>
    <property type="match status" value="1"/>
</dbReference>
<feature type="binding site" evidence="6">
    <location>
        <position position="102"/>
    </location>
    <ligand>
        <name>Zn(2+)</name>
        <dbReference type="ChEBI" id="CHEBI:29105"/>
        <note>catalytic</note>
    </ligand>
</feature>
<dbReference type="InterPro" id="IPR028883">
    <property type="entry name" value="tRNA_aden_deaminase"/>
</dbReference>
<evidence type="ECO:0000256" key="2">
    <source>
        <dbReference type="ARBA" id="ARBA00022723"/>
    </source>
</evidence>
<dbReference type="Pfam" id="PF14437">
    <property type="entry name" value="MafB19-deam"/>
    <property type="match status" value="1"/>
</dbReference>
<feature type="domain" description="CMP/dCMP-type deaminase" evidence="7">
    <location>
        <begin position="21"/>
        <end position="142"/>
    </location>
</feature>
<dbReference type="InterPro" id="IPR058535">
    <property type="entry name" value="MafB19-deam"/>
</dbReference>
<dbReference type="PANTHER" id="PTHR11079:SF202">
    <property type="entry name" value="TRNA-SPECIFIC ADENOSINE DEAMINASE"/>
    <property type="match status" value="1"/>
</dbReference>
<comment type="cofactor">
    <cofactor evidence="6">
        <name>Zn(2+)</name>
        <dbReference type="ChEBI" id="CHEBI:29105"/>
    </cofactor>
    <text evidence="6">Binds 1 zinc ion per subunit.</text>
</comment>
<keyword evidence="9" id="KW-1185">Reference proteome</keyword>
<comment type="function">
    <text evidence="6">Catalyzes the deamination of adenosine to inosine at the wobble position 34 of tRNA(Arg2).</text>
</comment>
<accession>A0A556QR56</accession>
<dbReference type="GO" id="GO:0052717">
    <property type="term" value="F:tRNA-specific adenosine-34 deaminase activity"/>
    <property type="evidence" value="ECO:0007669"/>
    <property type="project" value="UniProtKB-UniRule"/>
</dbReference>
<dbReference type="CDD" id="cd01285">
    <property type="entry name" value="nucleoside_deaminase"/>
    <property type="match status" value="1"/>
</dbReference>